<reference evidence="2" key="1">
    <citation type="journal article" date="2023" name="Nat. Plants">
        <title>Single-cell RNA sequencing provides a high-resolution roadmap for understanding the multicellular compartmentation of specialized metabolism.</title>
        <authorList>
            <person name="Sun S."/>
            <person name="Shen X."/>
            <person name="Li Y."/>
            <person name="Li Y."/>
            <person name="Wang S."/>
            <person name="Li R."/>
            <person name="Zhang H."/>
            <person name="Shen G."/>
            <person name="Guo B."/>
            <person name="Wei J."/>
            <person name="Xu J."/>
            <person name="St-Pierre B."/>
            <person name="Chen S."/>
            <person name="Sun C."/>
        </authorList>
    </citation>
    <scope>NUCLEOTIDE SEQUENCE [LARGE SCALE GENOMIC DNA]</scope>
</reference>
<comment type="caution">
    <text evidence="1">The sequence shown here is derived from an EMBL/GenBank/DDBJ whole genome shotgun (WGS) entry which is preliminary data.</text>
</comment>
<evidence type="ECO:0000313" key="2">
    <source>
        <dbReference type="Proteomes" id="UP001060085"/>
    </source>
</evidence>
<organism evidence="1 2">
    <name type="scientific">Catharanthus roseus</name>
    <name type="common">Madagascar periwinkle</name>
    <name type="synonym">Vinca rosea</name>
    <dbReference type="NCBI Taxonomy" id="4058"/>
    <lineage>
        <taxon>Eukaryota</taxon>
        <taxon>Viridiplantae</taxon>
        <taxon>Streptophyta</taxon>
        <taxon>Embryophyta</taxon>
        <taxon>Tracheophyta</taxon>
        <taxon>Spermatophyta</taxon>
        <taxon>Magnoliopsida</taxon>
        <taxon>eudicotyledons</taxon>
        <taxon>Gunneridae</taxon>
        <taxon>Pentapetalae</taxon>
        <taxon>asterids</taxon>
        <taxon>lamiids</taxon>
        <taxon>Gentianales</taxon>
        <taxon>Apocynaceae</taxon>
        <taxon>Rauvolfioideae</taxon>
        <taxon>Vinceae</taxon>
        <taxon>Catharanthinae</taxon>
        <taxon>Catharanthus</taxon>
    </lineage>
</organism>
<keyword evidence="2" id="KW-1185">Reference proteome</keyword>
<gene>
    <name evidence="1" type="ORF">M9H77_05539</name>
</gene>
<sequence length="263" mass="29118">MHLNLHPIFSLILLLIASLTLIHIPKSFCQDQRYVTCGQPFRCGRSNFNYPFWGGDRPSDCGYPGFNLSCQNNVAILAFESLRYRALSMNGQRVIVARDDLWDDLCPTPISDTIFNSSIFRYSSGYPNVTLSYGCSIPIPGLTRPLNQFDCQGTPSFYSINAIGNPAEAVCNRSISVPINQDRTGNLGSSSSLQEALKEGFGLEWEANNSNCEECDRSGGRCGYNSSSNSFVCFCTDRPYDLTCNGSQNTNDEPSSMDNIRPE</sequence>
<dbReference type="EMBL" id="CM044701">
    <property type="protein sequence ID" value="KAI5684311.1"/>
    <property type="molecule type" value="Genomic_DNA"/>
</dbReference>
<dbReference type="Proteomes" id="UP001060085">
    <property type="component" value="Linkage Group LG01"/>
</dbReference>
<evidence type="ECO:0000313" key="1">
    <source>
        <dbReference type="EMBL" id="KAI5684311.1"/>
    </source>
</evidence>
<protein>
    <submittedName>
        <fullName evidence="1">Uncharacterized protein</fullName>
    </submittedName>
</protein>
<accession>A0ACC0CHT6</accession>
<name>A0ACC0CHT6_CATRO</name>
<proteinExistence type="predicted"/>